<keyword evidence="2" id="KW-0813">Transport</keyword>
<feature type="transmembrane region" description="Helical" evidence="6">
    <location>
        <begin position="192"/>
        <end position="217"/>
    </location>
</feature>
<keyword evidence="3 6" id="KW-0812">Transmembrane</keyword>
<feature type="transmembrane region" description="Helical" evidence="6">
    <location>
        <begin position="60"/>
        <end position="77"/>
    </location>
</feature>
<sequence length="514" mass="52797">MPALPNVTAYLRAASARSIRLSGVSDGSGTPQRYPPVTLVVSLSESASDAQRRFSLRKDIMLTQIIALLIFIALFAVGAIRGVQIGVLMLVGAAGTGLVFTDMSVEDIIAEFPLSIMILLAGVTYFFAIAQENGTVDKIIDWALERVGSSAVLLPVVFFLITGGIAAMGAPLAGLVMMPVGMQVARKYGVDYALMGLAICFAIGAGGFAPTSLYGIVTYSTAHDAGIDLSPFLLFGIAVAVYLVMLAVAYFMYGRSLFSKTTVAAAEHAEAGARVSRGSASASSVAFGEDDEDEALFDSSTTDEAGESSPFTFVQILTVIFMVGLIATVVVLAALGQEPDIGLLCFMFGAILALVDPKTGKAAIPKIDWPTVLLVGGIITFVGVLQNMGAVDLLGEGAESIGSPLIAAFVLCIVGGLVSAFASTTGILAALVPLALPLIAAGGVPGWALIAALGVCSAVVDVSPFSTLGATVVATAPVEDKPRLTRILVKFGMSMVVIGPVALVGGLVVPAMMF</sequence>
<dbReference type="STRING" id="1136497.SAMN04489752_1149"/>
<comment type="subcellular location">
    <subcellularLocation>
        <location evidence="1">Membrane</location>
        <topology evidence="1">Multi-pass membrane protein</topology>
    </subcellularLocation>
</comment>
<evidence type="ECO:0000256" key="6">
    <source>
        <dbReference type="SAM" id="Phobius"/>
    </source>
</evidence>
<keyword evidence="4 6" id="KW-1133">Transmembrane helix</keyword>
<keyword evidence="9" id="KW-1185">Reference proteome</keyword>
<name>A0A1H1Q357_9MICO</name>
<keyword evidence="5 6" id="KW-0472">Membrane</keyword>
<dbReference type="GO" id="GO:0016020">
    <property type="term" value="C:membrane"/>
    <property type="evidence" value="ECO:0007669"/>
    <property type="project" value="UniProtKB-SubCell"/>
</dbReference>
<reference evidence="9" key="1">
    <citation type="submission" date="2016-10" db="EMBL/GenBank/DDBJ databases">
        <authorList>
            <person name="Varghese N."/>
            <person name="Submissions S."/>
        </authorList>
    </citation>
    <scope>NUCLEOTIDE SEQUENCE [LARGE SCALE GENOMIC DNA]</scope>
    <source>
        <strain evidence="9">DSM 23676</strain>
    </source>
</reference>
<accession>A0A1H1Q357</accession>
<evidence type="ECO:0000259" key="7">
    <source>
        <dbReference type="Pfam" id="PF03600"/>
    </source>
</evidence>
<feature type="transmembrane region" description="Helical" evidence="6">
    <location>
        <begin position="112"/>
        <end position="131"/>
    </location>
</feature>
<feature type="transmembrane region" description="Helical" evidence="6">
    <location>
        <begin position="401"/>
        <end position="422"/>
    </location>
</feature>
<organism evidence="8 9">
    <name type="scientific">Brevibacterium siliguriense</name>
    <dbReference type="NCBI Taxonomy" id="1136497"/>
    <lineage>
        <taxon>Bacteria</taxon>
        <taxon>Bacillati</taxon>
        <taxon>Actinomycetota</taxon>
        <taxon>Actinomycetes</taxon>
        <taxon>Micrococcales</taxon>
        <taxon>Brevibacteriaceae</taxon>
        <taxon>Brevibacterium</taxon>
    </lineage>
</organism>
<evidence type="ECO:0000256" key="5">
    <source>
        <dbReference type="ARBA" id="ARBA00023136"/>
    </source>
</evidence>
<evidence type="ECO:0000256" key="4">
    <source>
        <dbReference type="ARBA" id="ARBA00022989"/>
    </source>
</evidence>
<dbReference type="InterPro" id="IPR004680">
    <property type="entry name" value="Cit_transptr-like_dom"/>
</dbReference>
<dbReference type="Pfam" id="PF03600">
    <property type="entry name" value="CitMHS"/>
    <property type="match status" value="1"/>
</dbReference>
<feature type="transmembrane region" description="Helical" evidence="6">
    <location>
        <begin position="151"/>
        <end position="180"/>
    </location>
</feature>
<dbReference type="Proteomes" id="UP000199597">
    <property type="component" value="Chromosome I"/>
</dbReference>
<feature type="transmembrane region" description="Helical" evidence="6">
    <location>
        <begin position="434"/>
        <end position="460"/>
    </location>
</feature>
<gene>
    <name evidence="8" type="ORF">SAMN04489752_1149</name>
</gene>
<feature type="domain" description="Citrate transporter-like" evidence="7">
    <location>
        <begin position="79"/>
        <end position="408"/>
    </location>
</feature>
<dbReference type="AlphaFoldDB" id="A0A1H1Q357"/>
<dbReference type="GO" id="GO:0055085">
    <property type="term" value="P:transmembrane transport"/>
    <property type="evidence" value="ECO:0007669"/>
    <property type="project" value="InterPro"/>
</dbReference>
<feature type="transmembrane region" description="Helical" evidence="6">
    <location>
        <begin position="341"/>
        <end position="357"/>
    </location>
</feature>
<feature type="transmembrane region" description="Helical" evidence="6">
    <location>
        <begin position="487"/>
        <end position="509"/>
    </location>
</feature>
<evidence type="ECO:0000256" key="1">
    <source>
        <dbReference type="ARBA" id="ARBA00004141"/>
    </source>
</evidence>
<evidence type="ECO:0000256" key="2">
    <source>
        <dbReference type="ARBA" id="ARBA00022448"/>
    </source>
</evidence>
<evidence type="ECO:0000313" key="9">
    <source>
        <dbReference type="Proteomes" id="UP000199597"/>
    </source>
</evidence>
<feature type="transmembrane region" description="Helical" evidence="6">
    <location>
        <begin position="229"/>
        <end position="253"/>
    </location>
</feature>
<proteinExistence type="predicted"/>
<feature type="transmembrane region" description="Helical" evidence="6">
    <location>
        <begin position="369"/>
        <end position="389"/>
    </location>
</feature>
<evidence type="ECO:0000313" key="8">
    <source>
        <dbReference type="EMBL" id="SDS17836.1"/>
    </source>
</evidence>
<dbReference type="EMBL" id="LT629766">
    <property type="protein sequence ID" value="SDS17836.1"/>
    <property type="molecule type" value="Genomic_DNA"/>
</dbReference>
<feature type="transmembrane region" description="Helical" evidence="6">
    <location>
        <begin position="313"/>
        <end position="335"/>
    </location>
</feature>
<protein>
    <submittedName>
        <fullName evidence="8">Na+/H+ antiporter NhaD</fullName>
    </submittedName>
</protein>
<evidence type="ECO:0000256" key="3">
    <source>
        <dbReference type="ARBA" id="ARBA00022692"/>
    </source>
</evidence>